<evidence type="ECO:0000313" key="2">
    <source>
        <dbReference type="Proteomes" id="UP000183832"/>
    </source>
</evidence>
<dbReference type="EMBL" id="CVRI01000047">
    <property type="protein sequence ID" value="CRK97157.1"/>
    <property type="molecule type" value="Genomic_DNA"/>
</dbReference>
<reference evidence="1 2" key="1">
    <citation type="submission" date="2015-04" db="EMBL/GenBank/DDBJ databases">
        <authorList>
            <person name="Syromyatnikov M.Y."/>
            <person name="Popov V.N."/>
        </authorList>
    </citation>
    <scope>NUCLEOTIDE SEQUENCE [LARGE SCALE GENOMIC DNA]</scope>
</reference>
<proteinExistence type="predicted"/>
<dbReference type="OrthoDB" id="449052at2759"/>
<name>A0A1J1IA47_9DIPT</name>
<dbReference type="Proteomes" id="UP000183832">
    <property type="component" value="Unassembled WGS sequence"/>
</dbReference>
<protein>
    <submittedName>
        <fullName evidence="1">CLUMA_CG010555, isoform A</fullName>
    </submittedName>
</protein>
<dbReference type="AlphaFoldDB" id="A0A1J1IA47"/>
<gene>
    <name evidence="1" type="ORF">CLUMA_CG010555</name>
</gene>
<evidence type="ECO:0000313" key="1">
    <source>
        <dbReference type="EMBL" id="CRK97157.1"/>
    </source>
</evidence>
<accession>A0A1J1IA47</accession>
<sequence length="62" mass="7198">MSRKILQKSYRERKSINSIAENMGRDFPLHFSKYKRKKLSNSINLCNSTLSIIHQQISGLTS</sequence>
<keyword evidence="2" id="KW-1185">Reference proteome</keyword>
<organism evidence="1 2">
    <name type="scientific">Clunio marinus</name>
    <dbReference type="NCBI Taxonomy" id="568069"/>
    <lineage>
        <taxon>Eukaryota</taxon>
        <taxon>Metazoa</taxon>
        <taxon>Ecdysozoa</taxon>
        <taxon>Arthropoda</taxon>
        <taxon>Hexapoda</taxon>
        <taxon>Insecta</taxon>
        <taxon>Pterygota</taxon>
        <taxon>Neoptera</taxon>
        <taxon>Endopterygota</taxon>
        <taxon>Diptera</taxon>
        <taxon>Nematocera</taxon>
        <taxon>Chironomoidea</taxon>
        <taxon>Chironomidae</taxon>
        <taxon>Clunio</taxon>
    </lineage>
</organism>